<sequence>MQNPESATMDTRPKRRGSVPSYLSDYDLSGPGAQGKFRPSVEPITSEHLTTRSPSPPVSQSFDMVKLEDVEEQEQEIRRSRAQDHGGQQISQVSEFCAALEEMRQENAELRMQFQSLMVSLQPQPAVHQPLLPPPLPQGVYSGSYGHFQPPTNNLSYQQPQYPTFSSQGNLAKDFARTKVPQPSRGRTYDPYYAATPQQSAPSYAGRDSSFFRTPYSNEPRRESTYRGPKPTIPSLTSPNPREFTRMKIALENLLPDDATERYKYQILTDHLKCEEASLVADSYSNSWQPYTDTMLALTKMYGQPHKVAVQRIAELMDGPNIRSGDVKSFRLFALNVRSLVGMLEQLGQSGQIELTCGSHVSRLLSKLPYDLNASFKRFIHPLRLAIPTLVDFADWLEYELEVQEDSIKPPKREESFNKKLDTRRTPKPSSKSATILLSTEKASGSSTVAALSASEHPANKSKKGEKITAYCPYCDNDKHYLNNCSNFKDLSKEQKGTWIKVNNKCWRCGRNHQAAKCTLKAPCKTCGRKHLPVLHEVNEREEGEQASAPSPPENCLVNTANKIMYVDRPVYDCKVLLKISKVFLRNGDKSLETYAVLDDGSERTILLQSAAKQLGLKGTKEVLALRTVRQEVEKLHGVTVSFTISPAANPDKVYSIQHAFTAEQLSLAEHSHPVASLQQKYKHLSGLPLPPLNKVRPMLLIGADYTHLITPIEPVRLGPPGGPAAVKTLLGWTLQGPAQAIKSSPNASHCLFMSAPSHTELVSCVEKLWQMDVLPYRSEKLAVRSRQDQEAIKLLQEHTVRVNVGGTERYATPLLRVKNMPLLKATPEAVLPFLRGTEKRLNKSPEQAAAYQREIEKLVEAGYVVKLSDHQVESGPEAWYIPHHMVQHNEKNRVVYNCSFQYQGHNLNQLLLPGPTLGPPLLAVLLRFREHAVAFSSDIRGMFHQVRLLPADRPLLRFVWRDMKRGNPPAVYEWQVLPFGTTCSPCCATFALQKHVKDHGQPEEDVQVVINRSFYVDNCLQSLPCPVAAKTLVDKLRHLLADGGFELRQWASNKASVIDHLPPDLRSPSCELWLRQGLSDLQEPALGLHWNCKSDTLTYKHKHRRIDCSVATMRNIYRVLASQYDPLGYIVPYTTRAKVIVRHLWEKNRDWDDPQLPAELLQKWHVWEAKLEHLHEVTLPRCYTSPSVDQTNCTRDIHVFCDASEEAYGSVAYLRTESPEGEIEVAFLAARSRVAPKKQQSIPRLELCAALTGAQLYKVISTELTLPICHCTLWSDSVTVLTWLGSDSCRYKVFVGTRVAEIQELTEATTWRYVPSRDNPADDITRGLTLQDISQGSRWTAGPAFLKLAQSDWPDLPPQPQIDSEGELKRHVVGLTMSSSIVPDPLQFQTWDSFLEATAYQLYGAADANHCLTADSYAAAELRALQQAQSESFPEEVIQLKTGKPIAKSSRLLLLAPEFDEKTELIRVGGRLRRNPVLVLDEVHPIVLDPRHTLTRLLIRDYDGKLQHPGPERVFAEIRRRYWVLRGREAVRRHQRSCAECRKWKGHPNPPRMADLPPARLRLFKPAFYSTGVDCFGPYTIKIGCRNEKRWGILFKCLTTRAVHLDLIPRMDTGCVSDDTDAFLMALRRFIARRGKPKEILCDQGTNFRGGERELQETFQELHPNLKEQLACQQIQFAFNPPGAPHFGGCWEREIRSLKTALCVTIGAQTVTEEVLSTVLIEIEGMLNSKPLGYTSSEVADPDPVTPNCLLMGRRDASLPQVVYDGPDTLGQRRWRHSQILADHFWQHFLRYYLPGLQARQKWQTESANLQVGDVVMIVDNQLPRALWPVGKVSQVFPGPDTRIRTVEVSVKGRTYVRPVARLRYLSLMKQGQKEERRMTLTLHQDSSAPERPEVEPQCETERPEEDKAMSEVLKGLPSRSRKNAEYVLQKIKNTDVHVTAGAPVLFVLSSLAGSSLILVVVHLSEVHWPGGDMICVCGENFGVELILD</sequence>
<proteinExistence type="predicted"/>
<reference evidence="1" key="1">
    <citation type="submission" date="2022-04" db="EMBL/GenBank/DDBJ databases">
        <title>Jade perch genome.</title>
        <authorList>
            <person name="Chao B."/>
        </authorList>
    </citation>
    <scope>NUCLEOTIDE SEQUENCE</scope>
    <source>
        <strain evidence="1">CB-2022</strain>
    </source>
</reference>
<accession>A0ACB8VMI8</accession>
<comment type="caution">
    <text evidence="1">The sequence shown here is derived from an EMBL/GenBank/DDBJ whole genome shotgun (WGS) entry which is preliminary data.</text>
</comment>
<organism evidence="1 2">
    <name type="scientific">Scortum barcoo</name>
    <name type="common">barcoo grunter</name>
    <dbReference type="NCBI Taxonomy" id="214431"/>
    <lineage>
        <taxon>Eukaryota</taxon>
        <taxon>Metazoa</taxon>
        <taxon>Chordata</taxon>
        <taxon>Craniata</taxon>
        <taxon>Vertebrata</taxon>
        <taxon>Euteleostomi</taxon>
        <taxon>Actinopterygii</taxon>
        <taxon>Neopterygii</taxon>
        <taxon>Teleostei</taxon>
        <taxon>Neoteleostei</taxon>
        <taxon>Acanthomorphata</taxon>
        <taxon>Eupercaria</taxon>
        <taxon>Centrarchiformes</taxon>
        <taxon>Terapontoidei</taxon>
        <taxon>Terapontidae</taxon>
        <taxon>Scortum</taxon>
    </lineage>
</organism>
<dbReference type="Proteomes" id="UP000831701">
    <property type="component" value="Chromosome 19"/>
</dbReference>
<evidence type="ECO:0000313" key="1">
    <source>
        <dbReference type="EMBL" id="KAI3356749.1"/>
    </source>
</evidence>
<dbReference type="EMBL" id="CM041549">
    <property type="protein sequence ID" value="KAI3356749.1"/>
    <property type="molecule type" value="Genomic_DNA"/>
</dbReference>
<gene>
    <name evidence="1" type="ORF">L3Q82_003426</name>
</gene>
<evidence type="ECO:0000313" key="2">
    <source>
        <dbReference type="Proteomes" id="UP000831701"/>
    </source>
</evidence>
<name>A0ACB8VMI8_9TELE</name>
<protein>
    <submittedName>
        <fullName evidence="1">Uncharacterized protein</fullName>
    </submittedName>
</protein>
<keyword evidence="2" id="KW-1185">Reference proteome</keyword>